<dbReference type="OrthoDB" id="9810086at2"/>
<dbReference type="PROSITE" id="PS50928">
    <property type="entry name" value="ABC_TM1"/>
    <property type="match status" value="1"/>
</dbReference>
<dbReference type="Proteomes" id="UP000310636">
    <property type="component" value="Unassembled WGS sequence"/>
</dbReference>
<dbReference type="InterPro" id="IPR000515">
    <property type="entry name" value="MetI-like"/>
</dbReference>
<comment type="similarity">
    <text evidence="2">Belongs to the binding-protein-dependent transport system permease family. MalFG subfamily.</text>
</comment>
<keyword evidence="5" id="KW-0762">Sugar transport</keyword>
<evidence type="ECO:0000256" key="7">
    <source>
        <dbReference type="ARBA" id="ARBA00022989"/>
    </source>
</evidence>
<keyword evidence="6 9" id="KW-0812">Transmembrane</keyword>
<proteinExistence type="inferred from homology"/>
<dbReference type="Pfam" id="PF00528">
    <property type="entry name" value="BPD_transp_1"/>
    <property type="match status" value="1"/>
</dbReference>
<dbReference type="RefSeq" id="WP_136370150.1">
    <property type="nucleotide sequence ID" value="NZ_SSOB01000014.1"/>
</dbReference>
<feature type="transmembrane region" description="Helical" evidence="9">
    <location>
        <begin position="12"/>
        <end position="31"/>
    </location>
</feature>
<dbReference type="CDD" id="cd06261">
    <property type="entry name" value="TM_PBP2"/>
    <property type="match status" value="1"/>
</dbReference>
<evidence type="ECO:0000256" key="9">
    <source>
        <dbReference type="RuleBase" id="RU363032"/>
    </source>
</evidence>
<dbReference type="GO" id="GO:0005886">
    <property type="term" value="C:plasma membrane"/>
    <property type="evidence" value="ECO:0007669"/>
    <property type="project" value="UniProtKB-SubCell"/>
</dbReference>
<evidence type="ECO:0000256" key="8">
    <source>
        <dbReference type="ARBA" id="ARBA00023136"/>
    </source>
</evidence>
<keyword evidence="3 9" id="KW-0813">Transport</keyword>
<dbReference type="EMBL" id="SSOB01000014">
    <property type="protein sequence ID" value="THF79043.1"/>
    <property type="molecule type" value="Genomic_DNA"/>
</dbReference>
<gene>
    <name evidence="11" type="ORF">E6C55_12555</name>
</gene>
<evidence type="ECO:0000256" key="5">
    <source>
        <dbReference type="ARBA" id="ARBA00022597"/>
    </source>
</evidence>
<feature type="transmembrane region" description="Helical" evidence="9">
    <location>
        <begin position="193"/>
        <end position="215"/>
    </location>
</feature>
<keyword evidence="4" id="KW-1003">Cell membrane</keyword>
<evidence type="ECO:0000256" key="6">
    <source>
        <dbReference type="ARBA" id="ARBA00022692"/>
    </source>
</evidence>
<accession>A0A4S4BWQ3</accession>
<dbReference type="InterPro" id="IPR050901">
    <property type="entry name" value="BP-dep_ABC_trans_perm"/>
</dbReference>
<evidence type="ECO:0000313" key="11">
    <source>
        <dbReference type="EMBL" id="THF79043.1"/>
    </source>
</evidence>
<dbReference type="PANTHER" id="PTHR32243">
    <property type="entry name" value="MALTOSE TRANSPORT SYSTEM PERMEASE-RELATED"/>
    <property type="match status" value="1"/>
</dbReference>
<sequence>MKGKQRTGLWISRLVIWIAIFCTLFPAYWIFMASFSAGQSFFSATLFPKALTAHNYERLISETDFMRWVGNSLKICLWVSVIQLFLTSTSAYAFSRLRFPGRKNGLMALLVLQVFPSSMAVSGFYILIYRFGLSDSVYALILVLAGGSAFNIWLLKAYIDTIPKELDEAAFVSGAGHGVVFTRIILPLARPQLAVIFVFSFIATYSEYVISSVFLNKPENHTLALGLQTFITNQFAANWTLFAAAAVLSSLPIMVMFMFMQRFIQNGLAATGVKG</sequence>
<evidence type="ECO:0000256" key="1">
    <source>
        <dbReference type="ARBA" id="ARBA00004651"/>
    </source>
</evidence>
<keyword evidence="12" id="KW-1185">Reference proteome</keyword>
<feature type="transmembrane region" description="Helical" evidence="9">
    <location>
        <begin position="75"/>
        <end position="94"/>
    </location>
</feature>
<keyword evidence="7 9" id="KW-1133">Transmembrane helix</keyword>
<dbReference type="Gene3D" id="1.10.3720.10">
    <property type="entry name" value="MetI-like"/>
    <property type="match status" value="1"/>
</dbReference>
<feature type="transmembrane region" description="Helical" evidence="9">
    <location>
        <begin position="137"/>
        <end position="155"/>
    </location>
</feature>
<feature type="domain" description="ABC transmembrane type-1" evidence="10">
    <location>
        <begin position="69"/>
        <end position="260"/>
    </location>
</feature>
<dbReference type="PANTHER" id="PTHR32243:SF50">
    <property type="entry name" value="MALTOSE_MALTODEXTRIN TRANSPORT SYSTEM PERMEASE PROTEIN MALG"/>
    <property type="match status" value="1"/>
</dbReference>
<organism evidence="11 12">
    <name type="scientific">Cohnella fermenti</name>
    <dbReference type="NCBI Taxonomy" id="2565925"/>
    <lineage>
        <taxon>Bacteria</taxon>
        <taxon>Bacillati</taxon>
        <taxon>Bacillota</taxon>
        <taxon>Bacilli</taxon>
        <taxon>Bacillales</taxon>
        <taxon>Paenibacillaceae</taxon>
        <taxon>Cohnella</taxon>
    </lineage>
</organism>
<dbReference type="GO" id="GO:0042956">
    <property type="term" value="P:maltodextrin transmembrane transport"/>
    <property type="evidence" value="ECO:0007669"/>
    <property type="project" value="TreeGrafter"/>
</dbReference>
<dbReference type="GO" id="GO:0015423">
    <property type="term" value="F:ABC-type maltose transporter activity"/>
    <property type="evidence" value="ECO:0007669"/>
    <property type="project" value="TreeGrafter"/>
</dbReference>
<reference evidence="11 12" key="1">
    <citation type="submission" date="2019-04" db="EMBL/GenBank/DDBJ databases">
        <title>Cohnella sp. nov. isolated from preserved vegetables.</title>
        <authorList>
            <person name="Lin S.-Y."/>
            <person name="Hung M.-H."/>
            <person name="Young C.-C."/>
        </authorList>
    </citation>
    <scope>NUCLEOTIDE SEQUENCE [LARGE SCALE GENOMIC DNA]</scope>
    <source>
        <strain evidence="11 12">CC-MHH1044</strain>
    </source>
</reference>
<evidence type="ECO:0000256" key="4">
    <source>
        <dbReference type="ARBA" id="ARBA00022475"/>
    </source>
</evidence>
<feature type="transmembrane region" description="Helical" evidence="9">
    <location>
        <begin position="106"/>
        <end position="131"/>
    </location>
</feature>
<name>A0A4S4BWQ3_9BACL</name>
<evidence type="ECO:0000259" key="10">
    <source>
        <dbReference type="PROSITE" id="PS50928"/>
    </source>
</evidence>
<comment type="caution">
    <text evidence="11">The sequence shown here is derived from an EMBL/GenBank/DDBJ whole genome shotgun (WGS) entry which is preliminary data.</text>
</comment>
<keyword evidence="8 9" id="KW-0472">Membrane</keyword>
<evidence type="ECO:0000313" key="12">
    <source>
        <dbReference type="Proteomes" id="UP000310636"/>
    </source>
</evidence>
<comment type="subcellular location">
    <subcellularLocation>
        <location evidence="1 9">Cell membrane</location>
        <topology evidence="1 9">Multi-pass membrane protein</topology>
    </subcellularLocation>
</comment>
<feature type="transmembrane region" description="Helical" evidence="9">
    <location>
        <begin position="235"/>
        <end position="259"/>
    </location>
</feature>
<dbReference type="InterPro" id="IPR035906">
    <property type="entry name" value="MetI-like_sf"/>
</dbReference>
<protein>
    <submittedName>
        <fullName evidence="11">Sugar ABC transporter permease</fullName>
    </submittedName>
</protein>
<dbReference type="AlphaFoldDB" id="A0A4S4BWQ3"/>
<dbReference type="SUPFAM" id="SSF161098">
    <property type="entry name" value="MetI-like"/>
    <property type="match status" value="1"/>
</dbReference>
<evidence type="ECO:0000256" key="2">
    <source>
        <dbReference type="ARBA" id="ARBA00009047"/>
    </source>
</evidence>
<evidence type="ECO:0000256" key="3">
    <source>
        <dbReference type="ARBA" id="ARBA00022448"/>
    </source>
</evidence>